<evidence type="ECO:0000256" key="4">
    <source>
        <dbReference type="SAM" id="Phobius"/>
    </source>
</evidence>
<keyword evidence="6" id="KW-1185">Reference proteome</keyword>
<feature type="compositionally biased region" description="Polar residues" evidence="3">
    <location>
        <begin position="266"/>
        <end position="306"/>
    </location>
</feature>
<reference evidence="5 6" key="1">
    <citation type="submission" date="2020-03" db="EMBL/GenBank/DDBJ databases">
        <title>Draft Genome Sequence of Cudoniella acicularis.</title>
        <authorList>
            <person name="Buettner E."/>
            <person name="Kellner H."/>
        </authorList>
    </citation>
    <scope>NUCLEOTIDE SEQUENCE [LARGE SCALE GENOMIC DNA]</scope>
    <source>
        <strain evidence="5 6">DSM 108380</strain>
    </source>
</reference>
<feature type="compositionally biased region" description="Pro residues" evidence="3">
    <location>
        <begin position="7"/>
        <end position="19"/>
    </location>
</feature>
<protein>
    <submittedName>
        <fullName evidence="5">Uncharacterized protein</fullName>
    </submittedName>
</protein>
<dbReference type="PANTHER" id="PTHR12459:SF19">
    <property type="entry name" value="TRANSMEMBRANE PROTEIN 135 N-TERMINAL DOMAIN-CONTAINING PROTEIN"/>
    <property type="match status" value="1"/>
</dbReference>
<dbReference type="InterPro" id="IPR026749">
    <property type="entry name" value="Tmem135"/>
</dbReference>
<feature type="transmembrane region" description="Helical" evidence="4">
    <location>
        <begin position="1502"/>
        <end position="1520"/>
    </location>
</feature>
<keyword evidence="4" id="KW-0472">Membrane</keyword>
<feature type="compositionally biased region" description="Basic and acidic residues" evidence="3">
    <location>
        <begin position="1076"/>
        <end position="1086"/>
    </location>
</feature>
<dbReference type="PROSITE" id="PS51450">
    <property type="entry name" value="LRR"/>
    <property type="match status" value="3"/>
</dbReference>
<dbReference type="EMBL" id="JAAMPI010000733">
    <property type="protein sequence ID" value="KAF4629003.1"/>
    <property type="molecule type" value="Genomic_DNA"/>
</dbReference>
<feature type="compositionally biased region" description="Polar residues" evidence="3">
    <location>
        <begin position="210"/>
        <end position="246"/>
    </location>
</feature>
<feature type="compositionally biased region" description="Polar residues" evidence="3">
    <location>
        <begin position="33"/>
        <end position="54"/>
    </location>
</feature>
<dbReference type="PANTHER" id="PTHR12459">
    <property type="entry name" value="TRANSMEMBRANE PROTEIN 135-RELATED"/>
    <property type="match status" value="1"/>
</dbReference>
<evidence type="ECO:0000256" key="3">
    <source>
        <dbReference type="SAM" id="MobiDB-lite"/>
    </source>
</evidence>
<evidence type="ECO:0000313" key="5">
    <source>
        <dbReference type="EMBL" id="KAF4629003.1"/>
    </source>
</evidence>
<feature type="compositionally biased region" description="Acidic residues" evidence="3">
    <location>
        <begin position="134"/>
        <end position="146"/>
    </location>
</feature>
<dbReference type="Gene3D" id="3.80.10.10">
    <property type="entry name" value="Ribonuclease Inhibitor"/>
    <property type="match status" value="2"/>
</dbReference>
<organism evidence="5 6">
    <name type="scientific">Cudoniella acicularis</name>
    <dbReference type="NCBI Taxonomy" id="354080"/>
    <lineage>
        <taxon>Eukaryota</taxon>
        <taxon>Fungi</taxon>
        <taxon>Dikarya</taxon>
        <taxon>Ascomycota</taxon>
        <taxon>Pezizomycotina</taxon>
        <taxon>Leotiomycetes</taxon>
        <taxon>Helotiales</taxon>
        <taxon>Tricladiaceae</taxon>
        <taxon>Cudoniella</taxon>
    </lineage>
</organism>
<dbReference type="SUPFAM" id="SSF52047">
    <property type="entry name" value="RNI-like"/>
    <property type="match status" value="1"/>
</dbReference>
<dbReference type="InterPro" id="IPR003591">
    <property type="entry name" value="Leu-rich_rpt_typical-subtyp"/>
</dbReference>
<feature type="transmembrane region" description="Helical" evidence="4">
    <location>
        <begin position="1471"/>
        <end position="1496"/>
    </location>
</feature>
<evidence type="ECO:0000256" key="2">
    <source>
        <dbReference type="ARBA" id="ARBA00022737"/>
    </source>
</evidence>
<dbReference type="SMART" id="SM00364">
    <property type="entry name" value="LRR_BAC"/>
    <property type="match status" value="7"/>
</dbReference>
<dbReference type="InterPro" id="IPR032675">
    <property type="entry name" value="LRR_dom_sf"/>
</dbReference>
<feature type="region of interest" description="Disordered" evidence="3">
    <location>
        <begin position="1069"/>
        <end position="1089"/>
    </location>
</feature>
<name>A0A8H4RG58_9HELO</name>
<feature type="compositionally biased region" description="Polar residues" evidence="3">
    <location>
        <begin position="87"/>
        <end position="97"/>
    </location>
</feature>
<keyword evidence="4" id="KW-0812">Transmembrane</keyword>
<dbReference type="OrthoDB" id="676979at2759"/>
<feature type="compositionally biased region" description="Low complexity" evidence="3">
    <location>
        <begin position="196"/>
        <end position="209"/>
    </location>
</feature>
<feature type="compositionally biased region" description="Low complexity" evidence="3">
    <location>
        <begin position="359"/>
        <end position="382"/>
    </location>
</feature>
<gene>
    <name evidence="5" type="ORF">G7Y89_g9146</name>
</gene>
<feature type="region of interest" description="Disordered" evidence="3">
    <location>
        <begin position="813"/>
        <end position="848"/>
    </location>
</feature>
<feature type="region of interest" description="Disordered" evidence="3">
    <location>
        <begin position="1"/>
        <end position="393"/>
    </location>
</feature>
<evidence type="ECO:0000313" key="6">
    <source>
        <dbReference type="Proteomes" id="UP000566819"/>
    </source>
</evidence>
<sequence length="1611" mass="177944">MDHSPNSPRPSGIPRPSRLPVPRGSLRPAASRENLQQSQRLSIVNPRLRSTPSRDQLFPPTATKQRLPSTPKKRESLGVLPRDRDTSNGSVVYTPTGQHLVRRPSRDTLSRKSSQTFFAERQVGQGVKGKEGPVEDDGALIEETEEQASSTLGLPRKPRPSLSERTMETLQSIPSSPAVRRRESSFFSSDGPMRPPSSGYQSRPGSSSQTDMSMRPPSSHSMNSRPGSRADQVQSLPDFRASTTTFRGPLHNIQTPGRRPSKGNPFKSSVNVGGHVSSTHSTKAVSPNFGSSTQQRPSSPVKSTTKAPAVKSGSKTISGRPLKPRASINGLFRKPSMPSLDQSNDIDRIGFASKKKSPTFSNTSSEATSTTSKISSATTQTSVSNDDITPRKSSLALRDQIAKAKAAKRAAAAKQSSSNSVREGEEVPVIAAGTFDFGLSDDPFNQQIGEGASKGLLRKRINAARTDGRLNIAAMGFKEIPEEVMNMYSLEAIGTQDGSWAEAVDLTKFVAADNELELLHDDVFPDIDPRESANDDETKGNQFGGLETLDLHGNVLIALPLGLRRLELLTTLNISNNKLGNDCFEVISQLSSLRDLKIGGNEFSGSLDPRISNLQNLEILDLHHNSLSSLPESFADLVRLRVLNVTQNSLVSLPFEVLRNLPLIELFAAKNKLSGSLFPGEVEELPNLQILDVTSNSLTSLTESDHLSLPSLHQLSCSCNRLSALPDMSFWLSLLTIAAEDNNIALIPDGFVTLPKVKNVDFNGNNIKILDDRIGGMESLDIFRVSGNPLREKKFAGMTTDDLKRVLKARLAPPEHQAETDPDDGAFYSAPVSPSVSPPRPSSSDWPVKAQGTILDRSNTQSHSLNPVAAAQVASNNPIKVLELHHNKFKEIPSSIAFFAATLTTLSLAHNELTSDTFMKDDLELPVLKELNLSSNTFNSLQPLIQHLQAPLLEKLDISFNRLTSLPTLRAHFPKLTILFASHNTIRELSPESIKGLRNVDCSSNDLNSLNARIGLLGGPGGLERLELATRDHEPRSISHAEPGKLSCRPAKPRLEIDNNLHATIIHDTMASTSDEGPKPPRDRISAKSTADPILRNALRYTISPKEYETLHKYIISRSKLLKRNAPTVAKVEKLVERPGRDDYNAAAVRASLRVFLATGAALKAWGTISERLLGKEKIRGKRIPLWKSPNLRLSLSLSTILLLHRILYRFFTRLRAHLLTPEARPFRQRNKRTSRTLTSTLAPAIGASLAGFMLAVYPSDQLRVTISIYALSRAAEFAYNHAEDEGWIWGKEGSRWERPWWWGSWLLYPLTCGQLLHAFVFDRDCFPTAYGNFILKYSPEYIQPRPEDYPTSLSWPSTNKIVDNLAEMARLNYPPFVSPILFPNSTTLPTTLSNISPITSAAHPLITSLTCASLHPSDPSCLRTYLTYWIRVFPRLTRFFTAVFVVLSLPSYKAFYRAPITTLNKLASRILLYSSFVAGSIGTSWGAICLFQQLLPRHLFATQRFFFGGMLGGLWGFVVRRQARGEFLYSARISLDSLWKVGRKRGWWRGIRGGDVWLFVFSLMVINVVYERDARAIKSSVVRRGFSSLRGEGLRDVVAEEEKMIKGEEK</sequence>
<dbReference type="InterPro" id="IPR001611">
    <property type="entry name" value="Leu-rich_rpt"/>
</dbReference>
<feature type="compositionally biased region" description="Basic and acidic residues" evidence="3">
    <location>
        <begin position="72"/>
        <end position="86"/>
    </location>
</feature>
<evidence type="ECO:0000256" key="1">
    <source>
        <dbReference type="ARBA" id="ARBA00022614"/>
    </source>
</evidence>
<accession>A0A8H4RG58</accession>
<keyword evidence="1" id="KW-0433">Leucine-rich repeat</keyword>
<dbReference type="SUPFAM" id="SSF52058">
    <property type="entry name" value="L domain-like"/>
    <property type="match status" value="1"/>
</dbReference>
<dbReference type="Proteomes" id="UP000566819">
    <property type="component" value="Unassembled WGS sequence"/>
</dbReference>
<comment type="caution">
    <text evidence="5">The sequence shown here is derived from an EMBL/GenBank/DDBJ whole genome shotgun (WGS) entry which is preliminary data.</text>
</comment>
<dbReference type="SMART" id="SM00369">
    <property type="entry name" value="LRR_TYP"/>
    <property type="match status" value="9"/>
</dbReference>
<dbReference type="Pfam" id="PF13855">
    <property type="entry name" value="LRR_8"/>
    <property type="match status" value="1"/>
</dbReference>
<keyword evidence="4" id="KW-1133">Transmembrane helix</keyword>
<keyword evidence="2" id="KW-0677">Repeat</keyword>
<proteinExistence type="predicted"/>